<evidence type="ECO:0000313" key="4">
    <source>
        <dbReference type="Proteomes" id="UP000619376"/>
    </source>
</evidence>
<dbReference type="AlphaFoldDB" id="A0A7W8KK34"/>
<dbReference type="EMBL" id="JACHFK010000014">
    <property type="protein sequence ID" value="MBB5378653.1"/>
    <property type="molecule type" value="Genomic_DNA"/>
</dbReference>
<organism evidence="2 3">
    <name type="scientific">Deinococcus metalli</name>
    <dbReference type="NCBI Taxonomy" id="1141878"/>
    <lineage>
        <taxon>Bacteria</taxon>
        <taxon>Thermotogati</taxon>
        <taxon>Deinococcota</taxon>
        <taxon>Deinococci</taxon>
        <taxon>Deinococcales</taxon>
        <taxon>Deinococcaceae</taxon>
        <taxon>Deinococcus</taxon>
    </lineage>
</organism>
<name>A0A7W8KK34_9DEIO</name>
<reference evidence="4" key="2">
    <citation type="journal article" date="2019" name="Int. J. Syst. Evol. Microbiol.">
        <title>The Global Catalogue of Microorganisms (GCM) 10K type strain sequencing project: providing services to taxonomists for standard genome sequencing and annotation.</title>
        <authorList>
            <consortium name="The Broad Institute Genomics Platform"/>
            <consortium name="The Broad Institute Genome Sequencing Center for Infectious Disease"/>
            <person name="Wu L."/>
            <person name="Ma J."/>
        </authorList>
    </citation>
    <scope>NUCLEOTIDE SEQUENCE [LARGE SCALE GENOMIC DNA]</scope>
    <source>
        <strain evidence="4">CGMCC 1.18437</strain>
    </source>
</reference>
<accession>A0A7W8KK34</accession>
<sequence length="138" mass="15020">MIYHRVQYGPDATDSFMVVQGMVALIGEGGTVTLPAGMVWPGSRALPDSLMDRLQLAESQLSARARTAPCWATPRDLEVAVALVMVQVLRSGPLDHRLEVLAQQLDVNGQAVETTGHLLGAARESVNKRMPRYRVTPD</sequence>
<dbReference type="RefSeq" id="WP_184115293.1">
    <property type="nucleotide sequence ID" value="NZ_BNAJ01000015.1"/>
</dbReference>
<comment type="caution">
    <text evidence="2">The sequence shown here is derived from an EMBL/GenBank/DDBJ whole genome shotgun (WGS) entry which is preliminary data.</text>
</comment>
<keyword evidence="4" id="KW-1185">Reference proteome</keyword>
<dbReference type="Proteomes" id="UP000539473">
    <property type="component" value="Unassembled WGS sequence"/>
</dbReference>
<dbReference type="Proteomes" id="UP000619376">
    <property type="component" value="Unassembled WGS sequence"/>
</dbReference>
<dbReference type="EMBL" id="BNAJ01000015">
    <property type="protein sequence ID" value="GHF61448.1"/>
    <property type="molecule type" value="Genomic_DNA"/>
</dbReference>
<gene>
    <name evidence="1" type="ORF">GCM10017781_42020</name>
    <name evidence="2" type="ORF">HNQ07_004160</name>
</gene>
<protein>
    <submittedName>
        <fullName evidence="2">Uncharacterized protein</fullName>
    </submittedName>
</protein>
<proteinExistence type="predicted"/>
<reference evidence="2 3" key="3">
    <citation type="submission" date="2020-08" db="EMBL/GenBank/DDBJ databases">
        <title>Genomic Encyclopedia of Type Strains, Phase IV (KMG-IV): sequencing the most valuable type-strain genomes for metagenomic binning, comparative biology and taxonomic classification.</title>
        <authorList>
            <person name="Goeker M."/>
        </authorList>
    </citation>
    <scope>NUCLEOTIDE SEQUENCE [LARGE SCALE GENOMIC DNA]</scope>
    <source>
        <strain evidence="2 3">DSM 27521</strain>
    </source>
</reference>
<reference evidence="1" key="4">
    <citation type="submission" date="2024-05" db="EMBL/GenBank/DDBJ databases">
        <authorList>
            <person name="Sun Q."/>
            <person name="Zhou Y."/>
        </authorList>
    </citation>
    <scope>NUCLEOTIDE SEQUENCE</scope>
    <source>
        <strain evidence="1">CGMCC 1.18437</strain>
    </source>
</reference>
<evidence type="ECO:0000313" key="3">
    <source>
        <dbReference type="Proteomes" id="UP000539473"/>
    </source>
</evidence>
<evidence type="ECO:0000313" key="1">
    <source>
        <dbReference type="EMBL" id="GHF61448.1"/>
    </source>
</evidence>
<evidence type="ECO:0000313" key="2">
    <source>
        <dbReference type="EMBL" id="MBB5378653.1"/>
    </source>
</evidence>
<reference evidence="1" key="1">
    <citation type="journal article" date="2014" name="Int. J. Syst. Evol. Microbiol.">
        <title>Complete genome of a new Firmicutes species belonging to the dominant human colonic microbiota ('Ruminococcus bicirculans') reveals two chromosomes and a selective capacity to utilize plant glucans.</title>
        <authorList>
            <consortium name="NISC Comparative Sequencing Program"/>
            <person name="Wegmann U."/>
            <person name="Louis P."/>
            <person name="Goesmann A."/>
            <person name="Henrissat B."/>
            <person name="Duncan S.H."/>
            <person name="Flint H.J."/>
        </authorList>
    </citation>
    <scope>NUCLEOTIDE SEQUENCE</scope>
    <source>
        <strain evidence="1">CGMCC 1.18437</strain>
    </source>
</reference>